<reference evidence="8 9" key="1">
    <citation type="submission" date="2017-06" db="EMBL/GenBank/DDBJ databases">
        <title>Ant-infecting Ophiocordyceps genomes reveal a high diversity of potential behavioral manipulation genes and a possible major role for enterotoxins.</title>
        <authorList>
            <person name="De Bekker C."/>
            <person name="Evans H.C."/>
            <person name="Brachmann A."/>
            <person name="Hughes D.P."/>
        </authorList>
    </citation>
    <scope>NUCLEOTIDE SEQUENCE [LARGE SCALE GENOMIC DNA]</scope>
    <source>
        <strain evidence="8 9">Map16</strain>
    </source>
</reference>
<evidence type="ECO:0000259" key="7">
    <source>
        <dbReference type="Pfam" id="PF16213"/>
    </source>
</evidence>
<dbReference type="PANTHER" id="PTHR10663">
    <property type="entry name" value="GUANYL-NUCLEOTIDE EXCHANGE FACTOR"/>
    <property type="match status" value="1"/>
</dbReference>
<dbReference type="InterPro" id="IPR032629">
    <property type="entry name" value="DCB_dom"/>
</dbReference>
<feature type="domain" description="Mon2/Sec7/BIG1-like HUS" evidence="5">
    <location>
        <begin position="220"/>
        <end position="373"/>
    </location>
</feature>
<evidence type="ECO:0000256" key="2">
    <source>
        <dbReference type="ARBA" id="ARBA00022448"/>
    </source>
</evidence>
<dbReference type="EMBL" id="NJES01000322">
    <property type="protein sequence ID" value="PHH73715.1"/>
    <property type="molecule type" value="Genomic_DNA"/>
</dbReference>
<evidence type="ECO:0008006" key="10">
    <source>
        <dbReference type="Google" id="ProtNLM"/>
    </source>
</evidence>
<dbReference type="InterPro" id="IPR032817">
    <property type="entry name" value="Mon2_C"/>
</dbReference>
<dbReference type="Pfam" id="PF16206">
    <property type="entry name" value="Mon2_C"/>
    <property type="match status" value="1"/>
</dbReference>
<dbReference type="GO" id="GO:0005794">
    <property type="term" value="C:Golgi apparatus"/>
    <property type="evidence" value="ECO:0007669"/>
    <property type="project" value="UniProtKB-ARBA"/>
</dbReference>
<dbReference type="SUPFAM" id="SSF48371">
    <property type="entry name" value="ARM repeat"/>
    <property type="match status" value="1"/>
</dbReference>
<dbReference type="OrthoDB" id="294853at2759"/>
<feature type="region of interest" description="Disordered" evidence="4">
    <location>
        <begin position="810"/>
        <end position="842"/>
    </location>
</feature>
<feature type="region of interest" description="Disordered" evidence="4">
    <location>
        <begin position="496"/>
        <end position="548"/>
    </location>
</feature>
<sequence>MTTQLLNSELVNLVQESKRKHHELRQAADKSLEELKQLGSLSEQAAAERAFIRSQLVTGSRLTSSSRKELSRRSSFVNPFIIACSTKNAKFTGIAIVCLQRLIVARALPPSKLTQVVEALMQASSAGLDVQLKILQALPSMLQNYAAHLQGDLLVTLLNVCFSLQSSKNAIVNNTAAATLQQLVVSVFDKVVAEDKDASDAPVVGEAPSAAGPVELRTAALDAYRIFSDLCLMTENQRPEFLRSAGLPQTFGLELIESVITNHAAIFAVHPEQAEILRMRVMPLVISALRGKPGFATCVRLVRILFTMLRRHVSILPKECGEALDILTQLLDQDSPLWKRALCMEVFRGIFAEHALVRRIYALYDAREGERDILKTLVATFVRLGTEKPVVIGLGHQSTIPASDPANTTVAPSDQAMLEASGMAGIIGGGSLGSEGPSTGISVRSSSVRVSCIDQLDKTEPPAIPESYIYSLVLTCVSSLSDGLAKFILPLTVPGDGRSRRRTLPKPDRRTDSPASAHSAADSPLSKNTTRERSISSSFKKNPVPLNPLEMEDHPMHAEVQICASIVEECWPAVLATCSTFLYASLDQEYYHGLVRAFQRFAHVAGLLHLSTPRDAFLTTLGKSAVPPNVLSACYSPGLSRPAASSPQAEVTANTLFNNARGLLGVEGTPSSPSLGSERQRQASVDTAAAVSLNTRNLLCLRALLNLGIALGPTLGHAWTIVLETLQQADFVLFSTGKAPGRTPSIGSSRDSTGETESATLMTNFGNEIRSVEIAASRLAESTVDFPDASFIEVVEAVCMLVEAEPRNESRRSSVAETMTVEEQHRSRPDRHRRMQSFSNQASSAPAQEYLFALNKLGEMATINLERLLGGDADASGWHKINRQLISMLRSPTMAPPVRTKAAEVLSRLMLDAASAVAVMSGEDQDARGATQLRVLGALRDALTPLLEHVSGLSVANQVTDVAVHEIILEGLKSIIEGCGESLVCGWDTAFDIIGSVFEPELPVAEEKREASTNTRVGILTTRSSKLVRSSFGSLQLICSDFLSSLPKACLLILVDTLYKFCSQDDDLNIALTTVTFYWVLSDFLSANEKSLVITADLLSESDSKDGLERLAADDEQKGSDAALWMLLLLRLTAVATDERLELRNSAIQTLLRIFDAYGDRLSAEAWSACVESVIFRLLSSLEAELAGAQEAGDVVEWHGTCVLVINGISDLLGNYLDILTTHETFNRLWRDLLGHMTTLLDFQVLDVSTAVFKALTHILSQVHDGGKTPFDETSVEGVWQLWSRRIPTSKRVDEDENNQSCLLAFVAALGEVYRLLQRELTVERVERMLVLLQETVVEASEGSYVADVEHTTPLQTQVLAAVQMIRTDVEGVPSVVVRQVSDFVTMAFTRAGRSSKRTYVAMSRASMAMLQTIISRHASSEDMYTSGAVATALSALGKPIGLKYRFPIVTKSEQPWRLATTAALDVLDATLPRLNSLAIPKETVGAIWAEAVSVAGGILGADTESIPAGSDLADDEEFDMASLSKLRGLLIPSLGGNAVGDGTRRAYAESLLRTSIVHPLTTDESWLMEEQDDDGAVYKLRPGRTATVAPTRRARVAYVALDELFSLASIVSSGPEPEGQRALRLRIASVAAPLLTLRCALTLRAYAADQPLRGKMPQPLSQRRELVWMLRKLVALRSEGEALPGLGAAGGQDRKHLVRLYPLML</sequence>
<dbReference type="STRING" id="2004952.A0A2C5YVY5"/>
<keyword evidence="3" id="KW-0653">Protein transport</keyword>
<dbReference type="InterPro" id="IPR016024">
    <property type="entry name" value="ARM-type_fold"/>
</dbReference>
<evidence type="ECO:0000256" key="4">
    <source>
        <dbReference type="SAM" id="MobiDB-lite"/>
    </source>
</evidence>
<evidence type="ECO:0000313" key="8">
    <source>
        <dbReference type="EMBL" id="PHH73715.1"/>
    </source>
</evidence>
<evidence type="ECO:0000256" key="1">
    <source>
        <dbReference type="ARBA" id="ARBA00008144"/>
    </source>
</evidence>
<evidence type="ECO:0000259" key="6">
    <source>
        <dbReference type="Pfam" id="PF16206"/>
    </source>
</evidence>
<feature type="compositionally biased region" description="Low complexity" evidence="4">
    <location>
        <begin position="513"/>
        <end position="524"/>
    </location>
</feature>
<accession>A0A2C5YVY5</accession>
<evidence type="ECO:0000256" key="3">
    <source>
        <dbReference type="ARBA" id="ARBA00022927"/>
    </source>
</evidence>
<organism evidence="8 9">
    <name type="scientific">Ophiocordyceps camponoti-rufipedis</name>
    <dbReference type="NCBI Taxonomy" id="2004952"/>
    <lineage>
        <taxon>Eukaryota</taxon>
        <taxon>Fungi</taxon>
        <taxon>Dikarya</taxon>
        <taxon>Ascomycota</taxon>
        <taxon>Pezizomycotina</taxon>
        <taxon>Sordariomycetes</taxon>
        <taxon>Hypocreomycetidae</taxon>
        <taxon>Hypocreales</taxon>
        <taxon>Ophiocordycipitaceae</taxon>
        <taxon>Ophiocordyceps</taxon>
    </lineage>
</organism>
<evidence type="ECO:0000259" key="5">
    <source>
        <dbReference type="Pfam" id="PF12783"/>
    </source>
</evidence>
<gene>
    <name evidence="8" type="ORF">CDD80_3618</name>
</gene>
<protein>
    <recommendedName>
        <fullName evidence="10">Protein MON2 homolog</fullName>
    </recommendedName>
</protein>
<dbReference type="PANTHER" id="PTHR10663:SF333">
    <property type="entry name" value="PROTEIN MON2 HOMOLOG"/>
    <property type="match status" value="1"/>
</dbReference>
<dbReference type="Proteomes" id="UP000226431">
    <property type="component" value="Unassembled WGS sequence"/>
</dbReference>
<dbReference type="Pfam" id="PF16213">
    <property type="entry name" value="DCB"/>
    <property type="match status" value="1"/>
</dbReference>
<dbReference type="GO" id="GO:0015031">
    <property type="term" value="P:protein transport"/>
    <property type="evidence" value="ECO:0007669"/>
    <property type="project" value="UniProtKB-KW"/>
</dbReference>
<proteinExistence type="inferred from homology"/>
<feature type="domain" description="Mon2 C-terminal" evidence="6">
    <location>
        <begin position="1041"/>
        <end position="1274"/>
    </location>
</feature>
<keyword evidence="9" id="KW-1185">Reference proteome</keyword>
<dbReference type="Pfam" id="PF12783">
    <property type="entry name" value="Sec7-like_HUS"/>
    <property type="match status" value="1"/>
</dbReference>
<comment type="similarity">
    <text evidence="1">Belongs to the MON2 family.</text>
</comment>
<name>A0A2C5YVY5_9HYPO</name>
<comment type="caution">
    <text evidence="8">The sequence shown here is derived from an EMBL/GenBank/DDBJ whole genome shotgun (WGS) entry which is preliminary data.</text>
</comment>
<evidence type="ECO:0000313" key="9">
    <source>
        <dbReference type="Proteomes" id="UP000226431"/>
    </source>
</evidence>
<keyword evidence="2" id="KW-0813">Transport</keyword>
<feature type="domain" description="Mon2/Sec7/BIG1-like dimerisation and cyclophilin-binding" evidence="7">
    <location>
        <begin position="4"/>
        <end position="195"/>
    </location>
</feature>
<dbReference type="InterPro" id="IPR032691">
    <property type="entry name" value="Mon2/Sec7/BIG1-like_HUS"/>
</dbReference>